<dbReference type="RefSeq" id="WP_108858068.1">
    <property type="nucleotide sequence ID" value="NZ_OMOI01000002.1"/>
</dbReference>
<evidence type="ECO:0000313" key="2">
    <source>
        <dbReference type="EMBL" id="SPF79100.1"/>
    </source>
</evidence>
<dbReference type="OrthoDB" id="7204250at2"/>
<dbReference type="SUPFAM" id="SSF69618">
    <property type="entry name" value="HemD-like"/>
    <property type="match status" value="1"/>
</dbReference>
<protein>
    <recommendedName>
        <fullName evidence="1">Tetrapyrrole biosynthesis uroporphyrinogen III synthase domain-containing protein</fullName>
    </recommendedName>
</protein>
<feature type="domain" description="Tetrapyrrole biosynthesis uroporphyrinogen III synthase" evidence="1">
    <location>
        <begin position="34"/>
        <end position="198"/>
    </location>
</feature>
<dbReference type="InterPro" id="IPR003754">
    <property type="entry name" value="4pyrrol_synth_uPrphyn_synth"/>
</dbReference>
<accession>A0A2R8AT01</accession>
<dbReference type="EMBL" id="OMOI01000002">
    <property type="protein sequence ID" value="SPF79100.1"/>
    <property type="molecule type" value="Genomic_DNA"/>
</dbReference>
<reference evidence="2 3" key="1">
    <citation type="submission" date="2018-03" db="EMBL/GenBank/DDBJ databases">
        <authorList>
            <person name="Keele B.F."/>
        </authorList>
    </citation>
    <scope>NUCLEOTIDE SEQUENCE [LARGE SCALE GENOMIC DNA]</scope>
    <source>
        <strain evidence="2 3">CECT 8811</strain>
    </source>
</reference>
<sequence>MPKFPILVLTRPEVAAHRFLTQVEAALGREVPHVISPILRIQPVGAWPDLPDETDVILTSEHAVRGDLSGIPAHCVGARTAEAASAQGAQVQTIATNADELLQLLDARPATYVHLCGSHKAVDISARLAASGLTCRDHQVYAQVAQPLTEHARAALEGEDPALLPLFSPRSARLVGEAIAKPGPQLHVISMSDAVAAEWCAAARGPADVVDAPTGEAMVSGIVAALGRHVT</sequence>
<organism evidence="2 3">
    <name type="scientific">Aliiroseovarius pelagivivens</name>
    <dbReference type="NCBI Taxonomy" id="1639690"/>
    <lineage>
        <taxon>Bacteria</taxon>
        <taxon>Pseudomonadati</taxon>
        <taxon>Pseudomonadota</taxon>
        <taxon>Alphaproteobacteria</taxon>
        <taxon>Rhodobacterales</taxon>
        <taxon>Paracoccaceae</taxon>
        <taxon>Aliiroseovarius</taxon>
    </lineage>
</organism>
<name>A0A2R8AT01_9RHOB</name>
<dbReference type="AlphaFoldDB" id="A0A2R8AT01"/>
<dbReference type="CDD" id="cd06578">
    <property type="entry name" value="HemD"/>
    <property type="match status" value="1"/>
</dbReference>
<gene>
    <name evidence="2" type="ORF">ALP8811_03034</name>
</gene>
<dbReference type="GO" id="GO:0004852">
    <property type="term" value="F:uroporphyrinogen-III synthase activity"/>
    <property type="evidence" value="ECO:0007669"/>
    <property type="project" value="InterPro"/>
</dbReference>
<evidence type="ECO:0000259" key="1">
    <source>
        <dbReference type="Pfam" id="PF02602"/>
    </source>
</evidence>
<evidence type="ECO:0000313" key="3">
    <source>
        <dbReference type="Proteomes" id="UP000244911"/>
    </source>
</evidence>
<keyword evidence="3" id="KW-1185">Reference proteome</keyword>
<dbReference type="Proteomes" id="UP000244911">
    <property type="component" value="Unassembled WGS sequence"/>
</dbReference>
<dbReference type="InterPro" id="IPR036108">
    <property type="entry name" value="4pyrrol_syn_uPrphyn_synt_sf"/>
</dbReference>
<dbReference type="GO" id="GO:0033014">
    <property type="term" value="P:tetrapyrrole biosynthetic process"/>
    <property type="evidence" value="ECO:0007669"/>
    <property type="project" value="InterPro"/>
</dbReference>
<proteinExistence type="predicted"/>
<dbReference type="Pfam" id="PF02602">
    <property type="entry name" value="HEM4"/>
    <property type="match status" value="1"/>
</dbReference>
<dbReference type="Gene3D" id="3.40.50.10090">
    <property type="match status" value="1"/>
</dbReference>